<dbReference type="Pfam" id="PF01797">
    <property type="entry name" value="Y1_Tnp"/>
    <property type="match status" value="1"/>
</dbReference>
<name>A0AA86YYS3_PROST</name>
<dbReference type="PANTHER" id="PTHR33360:SF2">
    <property type="entry name" value="TRANSPOSASE FOR INSERTION SEQUENCE ELEMENT IS200"/>
    <property type="match status" value="1"/>
</dbReference>
<reference evidence="3" key="2">
    <citation type="submission" date="2008-04" db="EMBL/GenBank/DDBJ databases">
        <title>Draft genome sequence of Providencia stuartii(ATCC 25827).</title>
        <authorList>
            <person name="Sudarsanam P."/>
            <person name="Ley R."/>
            <person name="Guruge J."/>
            <person name="Turnbaugh P.J."/>
            <person name="Mahowald M."/>
            <person name="Liep D."/>
            <person name="Gordon J."/>
        </authorList>
    </citation>
    <scope>NUCLEOTIDE SEQUENCE [LARGE SCALE GENOMIC DNA]</scope>
    <source>
        <strain evidence="3">ATCC 25827</strain>
    </source>
</reference>
<proteinExistence type="predicted"/>
<protein>
    <submittedName>
        <fullName evidence="2">Transposase-like protein</fullName>
    </submittedName>
</protein>
<dbReference type="AlphaFoldDB" id="A0AA86YYS3"/>
<dbReference type="InterPro" id="IPR036515">
    <property type="entry name" value="Transposase_17_sf"/>
</dbReference>
<dbReference type="PANTHER" id="PTHR33360">
    <property type="entry name" value="TRANSPOSASE FOR INSERTION SEQUENCE ELEMENT IS200"/>
    <property type="match status" value="1"/>
</dbReference>
<accession>A0AA86YYS3</accession>
<reference evidence="3" key="1">
    <citation type="submission" date="2008-04" db="EMBL/GenBank/DDBJ databases">
        <title>Draft genome sequence of Providencia stuartii (ATCC 25827).</title>
        <authorList>
            <person name="Sudarsanam P."/>
            <person name="Ley R."/>
            <person name="Guruge J."/>
            <person name="Turnbaugh P.J."/>
            <person name="Mahowald M."/>
            <person name="Liep D."/>
            <person name="Gordon J."/>
        </authorList>
    </citation>
    <scope>NUCLEOTIDE SEQUENCE [LARGE SCALE GENOMIC DNA]</scope>
    <source>
        <strain evidence="3">ATCC 25827</strain>
    </source>
</reference>
<evidence type="ECO:0000259" key="1">
    <source>
        <dbReference type="SMART" id="SM01321"/>
    </source>
</evidence>
<dbReference type="Gene3D" id="3.30.70.1290">
    <property type="entry name" value="Transposase IS200-like"/>
    <property type="match status" value="1"/>
</dbReference>
<dbReference type="GO" id="GO:0006313">
    <property type="term" value="P:DNA transposition"/>
    <property type="evidence" value="ECO:0007669"/>
    <property type="project" value="InterPro"/>
</dbReference>
<evidence type="ECO:0000313" key="3">
    <source>
        <dbReference type="Proteomes" id="UP000004506"/>
    </source>
</evidence>
<dbReference type="GO" id="GO:0004803">
    <property type="term" value="F:transposase activity"/>
    <property type="evidence" value="ECO:0007669"/>
    <property type="project" value="InterPro"/>
</dbReference>
<evidence type="ECO:0000313" key="2">
    <source>
        <dbReference type="EMBL" id="EDU61084.1"/>
    </source>
</evidence>
<comment type="caution">
    <text evidence="2">The sequence shown here is derived from an EMBL/GenBank/DDBJ whole genome shotgun (WGS) entry which is preliminary data.</text>
</comment>
<dbReference type="SUPFAM" id="SSF143422">
    <property type="entry name" value="Transposase IS200-like"/>
    <property type="match status" value="1"/>
</dbReference>
<reference evidence="2 3" key="3">
    <citation type="submission" date="2008-05" db="EMBL/GenBank/DDBJ databases">
        <authorList>
            <person name="Fulton L."/>
            <person name="Clifton S."/>
            <person name="Fulton B."/>
            <person name="Xu J."/>
            <person name="Minx P."/>
            <person name="Pepin K.H."/>
            <person name="Johnson M."/>
            <person name="Thiruvilangam P."/>
            <person name="Bhonagiri V."/>
            <person name="Nash W.E."/>
            <person name="Mardis E.R."/>
            <person name="Wilson R.K."/>
        </authorList>
    </citation>
    <scope>NUCLEOTIDE SEQUENCE [LARGE SCALE GENOMIC DNA]</scope>
    <source>
        <strain evidence="2 3">ATCC 25827</strain>
    </source>
</reference>
<feature type="domain" description="Transposase IS200-like" evidence="1">
    <location>
        <begin position="6"/>
        <end position="112"/>
    </location>
</feature>
<gene>
    <name evidence="2" type="ORF">PROSTU_01065</name>
</gene>
<sequence length="116" mass="13187">MFTWFLWLNIAGKYLIRTLLRSCAAISQVYVQTLEMDGEADHVHLLVNYPPKLAISYLVNSLKGVSSRLLRRDRPDIAGRYYYKGVLWSPSYFAGSCGGAPISIIRQYIEQQQTPG</sequence>
<dbReference type="SMART" id="SM01321">
    <property type="entry name" value="Y1_Tnp"/>
    <property type="match status" value="1"/>
</dbReference>
<organism evidence="2 3">
    <name type="scientific">Providencia stuartii ATCC 25827</name>
    <dbReference type="NCBI Taxonomy" id="471874"/>
    <lineage>
        <taxon>Bacteria</taxon>
        <taxon>Pseudomonadati</taxon>
        <taxon>Pseudomonadota</taxon>
        <taxon>Gammaproteobacteria</taxon>
        <taxon>Enterobacterales</taxon>
        <taxon>Morganellaceae</taxon>
        <taxon>Providencia</taxon>
    </lineage>
</organism>
<dbReference type="GO" id="GO:0003677">
    <property type="term" value="F:DNA binding"/>
    <property type="evidence" value="ECO:0007669"/>
    <property type="project" value="InterPro"/>
</dbReference>
<dbReference type="NCBIfam" id="NF033573">
    <property type="entry name" value="transpos_IS200"/>
    <property type="match status" value="1"/>
</dbReference>
<dbReference type="Proteomes" id="UP000004506">
    <property type="component" value="Unassembled WGS sequence"/>
</dbReference>
<dbReference type="InterPro" id="IPR002686">
    <property type="entry name" value="Transposase_17"/>
</dbReference>
<dbReference type="EMBL" id="ABJD02000085">
    <property type="protein sequence ID" value="EDU61084.1"/>
    <property type="molecule type" value="Genomic_DNA"/>
</dbReference>